<dbReference type="PIRSF" id="PIRSF006324">
    <property type="entry name" value="LeuE"/>
    <property type="match status" value="1"/>
</dbReference>
<keyword evidence="2" id="KW-1003">Cell membrane</keyword>
<dbReference type="GeneID" id="93644380"/>
<name>A0A0B6ANA6_PRIM2</name>
<dbReference type="RefSeq" id="WP_034649441.1">
    <property type="nucleotide sequence ID" value="NZ_BCVB01000001.1"/>
</dbReference>
<dbReference type="PANTHER" id="PTHR30086">
    <property type="entry name" value="ARGININE EXPORTER PROTEIN ARGO"/>
    <property type="match status" value="1"/>
</dbReference>
<evidence type="ECO:0000256" key="1">
    <source>
        <dbReference type="ARBA" id="ARBA00004651"/>
    </source>
</evidence>
<keyword evidence="3" id="KW-0812">Transmembrane</keyword>
<proteinExistence type="predicted"/>
<reference evidence="6 7" key="1">
    <citation type="journal article" date="2015" name="Genome Announc.">
        <title>Complete genome sequences for 35 biothreat assay-relevant bacillus species.</title>
        <authorList>
            <person name="Johnson S.L."/>
            <person name="Daligault H.E."/>
            <person name="Davenport K.W."/>
            <person name="Jaissle J."/>
            <person name="Frey K.G."/>
            <person name="Ladner J.T."/>
            <person name="Broomall S.M."/>
            <person name="Bishop-Lilly K.A."/>
            <person name="Bruce D.C."/>
            <person name="Gibbons H.S."/>
            <person name="Coyne S.R."/>
            <person name="Lo C.C."/>
            <person name="Meincke L."/>
            <person name="Munk A.C."/>
            <person name="Koroleva G.I."/>
            <person name="Rosenzweig C.N."/>
            <person name="Palacios G.F."/>
            <person name="Redden C.L."/>
            <person name="Minogue T.D."/>
            <person name="Chain P.S."/>
        </authorList>
    </citation>
    <scope>NUCLEOTIDE SEQUENCE [LARGE SCALE GENOMIC DNA]</scope>
    <source>
        <strain evidence="7">ATCC 14581 / DSM 32 / JCM 2506 / NBRC 15308 / NCIMB 9376 / NCTC 10342 / NRRL B-14308 / VKM B-512</strain>
    </source>
</reference>
<dbReference type="Pfam" id="PF01810">
    <property type="entry name" value="LysE"/>
    <property type="match status" value="1"/>
</dbReference>
<evidence type="ECO:0000256" key="3">
    <source>
        <dbReference type="ARBA" id="ARBA00022692"/>
    </source>
</evidence>
<accession>A0A0B6ANA6</accession>
<evidence type="ECO:0000256" key="4">
    <source>
        <dbReference type="ARBA" id="ARBA00022989"/>
    </source>
</evidence>
<dbReference type="EMBL" id="CP009920">
    <property type="protein sequence ID" value="AJI21319.1"/>
    <property type="molecule type" value="Genomic_DNA"/>
</dbReference>
<evidence type="ECO:0000313" key="7">
    <source>
        <dbReference type="Proteomes" id="UP000031829"/>
    </source>
</evidence>
<keyword evidence="4" id="KW-1133">Transmembrane helix</keyword>
<dbReference type="KEGG" id="bmeg:BG04_897"/>
<protein>
    <submittedName>
        <fullName evidence="6">LysE type translocator family protein</fullName>
    </submittedName>
</protein>
<keyword evidence="5" id="KW-0472">Membrane</keyword>
<dbReference type="GO" id="GO:0005886">
    <property type="term" value="C:plasma membrane"/>
    <property type="evidence" value="ECO:0007669"/>
    <property type="project" value="UniProtKB-SubCell"/>
</dbReference>
<dbReference type="GO" id="GO:0015171">
    <property type="term" value="F:amino acid transmembrane transporter activity"/>
    <property type="evidence" value="ECO:0007669"/>
    <property type="project" value="TreeGrafter"/>
</dbReference>
<dbReference type="HOGENOM" id="CLU_079569_3_2_9"/>
<dbReference type="InterPro" id="IPR001123">
    <property type="entry name" value="LeuE-type"/>
</dbReference>
<dbReference type="AlphaFoldDB" id="A0A0B6ANA6"/>
<dbReference type="PANTHER" id="PTHR30086:SF20">
    <property type="entry name" value="ARGININE EXPORTER PROTEIN ARGO-RELATED"/>
    <property type="match status" value="1"/>
</dbReference>
<organism evidence="6 7">
    <name type="scientific">Priestia megaterium (strain ATCC 14581 / DSM 32 / CCUG 1817 / JCM 2506 / NBRC 15308 / NCIMB 9376 / NCTC 10342 / NRRL B-14308 / VKM B-512 / Ford 19)</name>
    <name type="common">Bacillus megaterium</name>
    <dbReference type="NCBI Taxonomy" id="1348623"/>
    <lineage>
        <taxon>Bacteria</taxon>
        <taxon>Bacillati</taxon>
        <taxon>Bacillota</taxon>
        <taxon>Bacilli</taxon>
        <taxon>Bacillales</taxon>
        <taxon>Bacillaceae</taxon>
        <taxon>Priestia</taxon>
    </lineage>
</organism>
<evidence type="ECO:0000256" key="2">
    <source>
        <dbReference type="ARBA" id="ARBA00022475"/>
    </source>
</evidence>
<gene>
    <name evidence="6" type="ORF">BG04_897</name>
</gene>
<dbReference type="Proteomes" id="UP000031829">
    <property type="component" value="Chromosome"/>
</dbReference>
<sequence>MTFSWLIPYIAVSLIIVLIPGQDMIFVMTQSIASGIKAGIKTVLGSITGTFVHTLLAAVGLSIIFQKSIIAFTILKVVGVLYLLFLAYQSFREKSGPLELTENVQQHHHFRKGFVSNLTNPKVAIFFITFLPQFVNSSLGHVSLQMILFGIIFIAETLIIFSLIALFASGLGKKVKKSRIFQHTLKYVKGTVFGVLGLKLLFSSNN</sequence>
<evidence type="ECO:0000313" key="6">
    <source>
        <dbReference type="EMBL" id="AJI21319.1"/>
    </source>
</evidence>
<comment type="subcellular location">
    <subcellularLocation>
        <location evidence="1">Cell membrane</location>
        <topology evidence="1">Multi-pass membrane protein</topology>
    </subcellularLocation>
</comment>
<evidence type="ECO:0000256" key="5">
    <source>
        <dbReference type="ARBA" id="ARBA00023136"/>
    </source>
</evidence>